<protein>
    <recommendedName>
        <fullName evidence="4">KIF-binding protein</fullName>
    </recommendedName>
</protein>
<organism evidence="2 3">
    <name type="scientific">Effrenium voratum</name>
    <dbReference type="NCBI Taxonomy" id="2562239"/>
    <lineage>
        <taxon>Eukaryota</taxon>
        <taxon>Sar</taxon>
        <taxon>Alveolata</taxon>
        <taxon>Dinophyceae</taxon>
        <taxon>Suessiales</taxon>
        <taxon>Symbiodiniaceae</taxon>
        <taxon>Effrenium</taxon>
    </lineage>
</organism>
<sequence>MRDPEENPYKSKYLAREILELAVKQLEALLADEEDSSSLQGKEVLARLFLFLGKNLYYCEEVPGAEKYFIRALERYLRSPLRAEPEPFCYIQDVFNQLGMLWCNRGGHKEGMNFLRRAQVMYQKRPQAVRDQCEDRCENNYTMTMFFLAQAYGALQKPHLSARFCAETMSRQLESNTSGRSAEIRERDPFDPKEWIRNCCALSDFFVNEGMFWTAEYCLHSGLVLCERCQEIAGVEPENISELRNECLRDVAIMYAARLKFAKAVTEDPQAWQEAWCGERSPAAEEVSHEGSTLSFRVAADRTERPPEGGTGPILWDEIFPEVVHPEDSEAQDNRLAEEHQAPEVEEEKERGRGRWVELTDYGWDIHGCHIM</sequence>
<dbReference type="PANTHER" id="PTHR46321">
    <property type="entry name" value="KIF1-BINDING PROTEIN"/>
    <property type="match status" value="1"/>
</dbReference>
<dbReference type="Gene3D" id="1.25.40.10">
    <property type="entry name" value="Tetratricopeptide repeat domain"/>
    <property type="match status" value="1"/>
</dbReference>
<dbReference type="InterPro" id="IPR011990">
    <property type="entry name" value="TPR-like_helical_dom_sf"/>
</dbReference>
<name>A0AA36I768_9DINO</name>
<evidence type="ECO:0000313" key="2">
    <source>
        <dbReference type="EMBL" id="CAJ1381473.1"/>
    </source>
</evidence>
<dbReference type="Proteomes" id="UP001178507">
    <property type="component" value="Unassembled WGS sequence"/>
</dbReference>
<feature type="region of interest" description="Disordered" evidence="1">
    <location>
        <begin position="327"/>
        <end position="352"/>
    </location>
</feature>
<dbReference type="EMBL" id="CAUJNA010000813">
    <property type="protein sequence ID" value="CAJ1381473.1"/>
    <property type="molecule type" value="Genomic_DNA"/>
</dbReference>
<dbReference type="SUPFAM" id="SSF48452">
    <property type="entry name" value="TPR-like"/>
    <property type="match status" value="1"/>
</dbReference>
<keyword evidence="3" id="KW-1185">Reference proteome</keyword>
<accession>A0AA36I768</accession>
<reference evidence="2" key="1">
    <citation type="submission" date="2023-08" db="EMBL/GenBank/DDBJ databases">
        <authorList>
            <person name="Chen Y."/>
            <person name="Shah S."/>
            <person name="Dougan E. K."/>
            <person name="Thang M."/>
            <person name="Chan C."/>
        </authorList>
    </citation>
    <scope>NUCLEOTIDE SEQUENCE</scope>
</reference>
<dbReference type="AlphaFoldDB" id="A0AA36I768"/>
<evidence type="ECO:0000313" key="3">
    <source>
        <dbReference type="Proteomes" id="UP001178507"/>
    </source>
</evidence>
<gene>
    <name evidence="2" type="ORF">EVOR1521_LOCUS9153</name>
</gene>
<evidence type="ECO:0008006" key="4">
    <source>
        <dbReference type="Google" id="ProtNLM"/>
    </source>
</evidence>
<proteinExistence type="predicted"/>
<evidence type="ECO:0000256" key="1">
    <source>
        <dbReference type="SAM" id="MobiDB-lite"/>
    </source>
</evidence>
<dbReference type="PANTHER" id="PTHR46321:SF1">
    <property type="entry name" value="KIF-BINDING PROTEIN"/>
    <property type="match status" value="1"/>
</dbReference>
<comment type="caution">
    <text evidence="2">The sequence shown here is derived from an EMBL/GenBank/DDBJ whole genome shotgun (WGS) entry which is preliminary data.</text>
</comment>